<feature type="transmembrane region" description="Helical" evidence="10">
    <location>
        <begin position="79"/>
        <end position="99"/>
    </location>
</feature>
<comment type="caution">
    <text evidence="10">Lacks conserved residue(s) required for the propagation of feature annotation.</text>
</comment>
<feature type="transmembrane region" description="Helical" evidence="10">
    <location>
        <begin position="209"/>
        <end position="230"/>
    </location>
</feature>
<keyword evidence="6 10" id="KW-1133">Transmembrane helix</keyword>
<dbReference type="GO" id="GO:0006605">
    <property type="term" value="P:protein targeting"/>
    <property type="evidence" value="ECO:0007669"/>
    <property type="project" value="UniProtKB-UniRule"/>
</dbReference>
<comment type="similarity">
    <text evidence="2 10 11">Belongs to the SecY/SEC61-alpha family.</text>
</comment>
<comment type="subcellular location">
    <subcellularLocation>
        <location evidence="10">Cell membrane</location>
        <topology evidence="10">Multi-pass membrane protein</topology>
    </subcellularLocation>
    <subcellularLocation>
        <location evidence="1">Membrane</location>
        <topology evidence="1">Multi-pass membrane protein</topology>
    </subcellularLocation>
</comment>
<keyword evidence="3 10" id="KW-0813">Transport</keyword>
<protein>
    <recommendedName>
        <fullName evidence="9 10">Protein translocase subunit SecY</fullName>
    </recommendedName>
</protein>
<dbReference type="PRINTS" id="PR00303">
    <property type="entry name" value="SECYTRNLCASE"/>
</dbReference>
<dbReference type="AlphaFoldDB" id="A0A0H4T314"/>
<dbReference type="InterPro" id="IPR002208">
    <property type="entry name" value="SecY/SEC61-alpha"/>
</dbReference>
<dbReference type="NCBIfam" id="TIGR00967">
    <property type="entry name" value="3a0501s007"/>
    <property type="match status" value="1"/>
</dbReference>
<dbReference type="InterPro" id="IPR030659">
    <property type="entry name" value="SecY_CS"/>
</dbReference>
<dbReference type="PROSITE" id="PS00755">
    <property type="entry name" value="SECY_1"/>
    <property type="match status" value="1"/>
</dbReference>
<evidence type="ECO:0000256" key="5">
    <source>
        <dbReference type="ARBA" id="ARBA00022927"/>
    </source>
</evidence>
<feature type="transmembrane region" description="Helical" evidence="10">
    <location>
        <begin position="150"/>
        <end position="170"/>
    </location>
</feature>
<name>A0A0H4T314_9CHLR</name>
<evidence type="ECO:0000256" key="6">
    <source>
        <dbReference type="ARBA" id="ARBA00022989"/>
    </source>
</evidence>
<feature type="transmembrane region" description="Helical" evidence="10">
    <location>
        <begin position="182"/>
        <end position="203"/>
    </location>
</feature>
<keyword evidence="8 10" id="KW-0472">Membrane</keyword>
<sequence>MIQAVRNAFVLPDLRRKILFTLLILVIYRAAAHVPVPGINREQLEAVLGGQGAGAPLAQILNLLSGGGLSNFSLLAMGVYPYITASLILQLLTGVVPALQRLQQEEGSEGRRKLEQYTFLLMIPMSLLQAIGQIQLFGGTALIESWGTDTLQMITVLSGMVAGTTFAIWLSNLITEQGIGQGMSIIIFGGIVARLPANIGSLLSDPQGALQSLIAFVFVLVAVIFVIVIFQEGQRRIPVQYGKRVRGRKVYGGGATYIPLRVNMAGMIPLIFAQAILTLPAILANLFSASPNTSVALLFQNISQIFSGASNHPAAWVYWLMYFLLVVGFTFFYTTVILQQQNLAESLQKQGGFVPGIRPGKRTEEYMNSVTSRITLVGALFLGGVAILPYLLSGITLNGIPLIPNATNFSILSTGLLIVVGVVLDTMRQLEAQLLMRHYEGFIK</sequence>
<evidence type="ECO:0000256" key="11">
    <source>
        <dbReference type="RuleBase" id="RU004349"/>
    </source>
</evidence>
<comment type="function">
    <text evidence="10">The central subunit of the protein translocation channel SecYEG. Consists of two halves formed by TMs 1-5 and 6-10. These two domains form a lateral gate at the front which open onto the bilayer between TMs 2 and 7, and are clamped together by SecE at the back. The channel is closed by both a pore ring composed of hydrophobic SecY resides and a short helix (helix 2A) on the extracellular side of the membrane which forms a plug. The plug probably moves laterally to allow the channel to open. The ring and the pore may move independently.</text>
</comment>
<evidence type="ECO:0000256" key="10">
    <source>
        <dbReference type="HAMAP-Rule" id="MF_01465"/>
    </source>
</evidence>
<evidence type="ECO:0000256" key="8">
    <source>
        <dbReference type="ARBA" id="ARBA00023136"/>
    </source>
</evidence>
<organism evidence="12">
    <name type="scientific">uncultured Chloroflexi bacterium Rifle_16ft_4_minimus_3189</name>
    <dbReference type="NCBI Taxonomy" id="1665068"/>
    <lineage>
        <taxon>Bacteria</taxon>
        <taxon>Bacillati</taxon>
        <taxon>Chloroflexota</taxon>
        <taxon>environmental samples</taxon>
    </lineage>
</organism>
<keyword evidence="7 10" id="KW-0811">Translocation</keyword>
<dbReference type="EMBL" id="KT006988">
    <property type="protein sequence ID" value="AKQ02031.1"/>
    <property type="molecule type" value="Genomic_DNA"/>
</dbReference>
<reference evidence="12" key="1">
    <citation type="journal article" date="2015" name="ISME J.">
        <title>Aquifer environment selects for microbial species cohorts in sediment and groundwater.</title>
        <authorList>
            <person name="Hug L.A."/>
            <person name="Thomas B.C."/>
            <person name="Brown C.T."/>
            <person name="Frischkorn K.R."/>
            <person name="Williams K.H."/>
            <person name="Tringe S.G."/>
            <person name="Banfield J.F."/>
        </authorList>
    </citation>
    <scope>NUCLEOTIDE SEQUENCE</scope>
</reference>
<feature type="transmembrane region" description="Helical" evidence="10">
    <location>
        <begin position="119"/>
        <end position="138"/>
    </location>
</feature>
<evidence type="ECO:0000256" key="1">
    <source>
        <dbReference type="ARBA" id="ARBA00004141"/>
    </source>
</evidence>
<evidence type="ECO:0000256" key="2">
    <source>
        <dbReference type="ARBA" id="ARBA00005751"/>
    </source>
</evidence>
<dbReference type="PIRSF" id="PIRSF004557">
    <property type="entry name" value="SecY"/>
    <property type="match status" value="1"/>
</dbReference>
<dbReference type="HAMAP" id="MF_01465">
    <property type="entry name" value="SecY"/>
    <property type="match status" value="1"/>
</dbReference>
<gene>
    <name evidence="10 12" type="primary">secY</name>
</gene>
<proteinExistence type="inferred from homology"/>
<dbReference type="PANTHER" id="PTHR10906">
    <property type="entry name" value="SECY/SEC61-ALPHA FAMILY MEMBER"/>
    <property type="match status" value="1"/>
</dbReference>
<dbReference type="InterPro" id="IPR026593">
    <property type="entry name" value="SecY"/>
</dbReference>
<keyword evidence="4 10" id="KW-0812">Transmembrane</keyword>
<dbReference type="GO" id="GO:0043952">
    <property type="term" value="P:protein transport by the Sec complex"/>
    <property type="evidence" value="ECO:0007669"/>
    <property type="project" value="UniProtKB-UniRule"/>
</dbReference>
<keyword evidence="10" id="KW-1003">Cell membrane</keyword>
<evidence type="ECO:0000313" key="12">
    <source>
        <dbReference type="EMBL" id="AKQ02031.1"/>
    </source>
</evidence>
<comment type="subunit">
    <text evidence="10">Component of the Sec protein translocase complex. Heterotrimer consisting of SecY, SecE and SecG subunits. The heterotrimers can form oligomers, although 1 heterotrimer is thought to be able to translocate proteins. Interacts with the ribosome. Interacts with SecDF, and other proteins may be involved. Interacts with SecA.</text>
</comment>
<feature type="transmembrane region" description="Helical" evidence="10">
    <location>
        <begin position="409"/>
        <end position="427"/>
    </location>
</feature>
<evidence type="ECO:0000256" key="7">
    <source>
        <dbReference type="ARBA" id="ARBA00023010"/>
    </source>
</evidence>
<dbReference type="Pfam" id="PF00344">
    <property type="entry name" value="SecY"/>
    <property type="match status" value="1"/>
</dbReference>
<feature type="transmembrane region" description="Helical" evidence="10">
    <location>
        <begin position="374"/>
        <end position="397"/>
    </location>
</feature>
<evidence type="ECO:0000256" key="4">
    <source>
        <dbReference type="ARBA" id="ARBA00022692"/>
    </source>
</evidence>
<dbReference type="FunFam" id="1.10.3370.10:FF:000001">
    <property type="entry name" value="Preprotein translocase subunit SecY"/>
    <property type="match status" value="1"/>
</dbReference>
<evidence type="ECO:0000256" key="9">
    <source>
        <dbReference type="ARBA" id="ARBA00039733"/>
    </source>
</evidence>
<evidence type="ECO:0000256" key="3">
    <source>
        <dbReference type="ARBA" id="ARBA00022448"/>
    </source>
</evidence>
<dbReference type="GO" id="GO:0065002">
    <property type="term" value="P:intracellular protein transmembrane transport"/>
    <property type="evidence" value="ECO:0007669"/>
    <property type="project" value="UniProtKB-UniRule"/>
</dbReference>
<feature type="transmembrane region" description="Helical" evidence="10">
    <location>
        <begin position="316"/>
        <end position="338"/>
    </location>
</feature>
<keyword evidence="5 10" id="KW-0653">Protein transport</keyword>
<dbReference type="Gene3D" id="1.10.3370.10">
    <property type="entry name" value="SecY subunit domain"/>
    <property type="match status" value="1"/>
</dbReference>
<accession>A0A0H4T314</accession>
<dbReference type="GO" id="GO:0005886">
    <property type="term" value="C:plasma membrane"/>
    <property type="evidence" value="ECO:0007669"/>
    <property type="project" value="UniProtKB-SubCell"/>
</dbReference>
<dbReference type="SUPFAM" id="SSF103491">
    <property type="entry name" value="Preprotein translocase SecY subunit"/>
    <property type="match status" value="1"/>
</dbReference>
<dbReference type="InterPro" id="IPR023201">
    <property type="entry name" value="SecY_dom_sf"/>
</dbReference>